<dbReference type="InterPro" id="IPR004386">
    <property type="entry name" value="Toxin_YafQ-like"/>
</dbReference>
<sequence length="95" mass="11262">MTKNPVRIDFSKSFDKQLRKAPVKIKIAFRKRLSLFLRYQHHPLLNNHSLIGKLTGLRSINITGDWRAIYSIEMKKNKEYTVLFEMLGTHSQLYK</sequence>
<dbReference type="InterPro" id="IPR035093">
    <property type="entry name" value="RelE/ParE_toxin_dom_sf"/>
</dbReference>
<dbReference type="InterPro" id="IPR007712">
    <property type="entry name" value="RelE/ParE_toxin"/>
</dbReference>
<dbReference type="Gene3D" id="3.30.2310.20">
    <property type="entry name" value="RelE-like"/>
    <property type="match status" value="1"/>
</dbReference>
<dbReference type="EMBL" id="LCIQ01000069">
    <property type="protein sequence ID" value="KKT57301.1"/>
    <property type="molecule type" value="Genomic_DNA"/>
</dbReference>
<name>A0A0G1ID30_9BACT</name>
<evidence type="ECO:0000313" key="3">
    <source>
        <dbReference type="Proteomes" id="UP000034521"/>
    </source>
</evidence>
<evidence type="ECO:0000313" key="2">
    <source>
        <dbReference type="EMBL" id="KKT57301.1"/>
    </source>
</evidence>
<evidence type="ECO:0008006" key="4">
    <source>
        <dbReference type="Google" id="ProtNLM"/>
    </source>
</evidence>
<keyword evidence="1" id="KW-1277">Toxin-antitoxin system</keyword>
<gene>
    <name evidence="2" type="ORF">UW52_C0069G0003</name>
</gene>
<dbReference type="NCBIfam" id="TIGR02385">
    <property type="entry name" value="RelE_StbE"/>
    <property type="match status" value="1"/>
</dbReference>
<organism evidence="2 3">
    <name type="scientific">Candidatus Gottesmanbacteria bacterium GW2011_GWA1_44_24b</name>
    <dbReference type="NCBI Taxonomy" id="1618437"/>
    <lineage>
        <taxon>Bacteria</taxon>
        <taxon>Candidatus Gottesmaniibacteriota</taxon>
    </lineage>
</organism>
<reference evidence="2 3" key="1">
    <citation type="journal article" date="2015" name="Nature">
        <title>rRNA introns, odd ribosomes, and small enigmatic genomes across a large radiation of phyla.</title>
        <authorList>
            <person name="Brown C.T."/>
            <person name="Hug L.A."/>
            <person name="Thomas B.C."/>
            <person name="Sharon I."/>
            <person name="Castelle C.J."/>
            <person name="Singh A."/>
            <person name="Wilkins M.J."/>
            <person name="Williams K.H."/>
            <person name="Banfield J.F."/>
        </authorList>
    </citation>
    <scope>NUCLEOTIDE SEQUENCE [LARGE SCALE GENOMIC DNA]</scope>
</reference>
<proteinExistence type="predicted"/>
<dbReference type="Proteomes" id="UP000034521">
    <property type="component" value="Unassembled WGS sequence"/>
</dbReference>
<comment type="caution">
    <text evidence="2">The sequence shown here is derived from an EMBL/GenBank/DDBJ whole genome shotgun (WGS) entry which is preliminary data.</text>
</comment>
<accession>A0A0G1ID30</accession>
<dbReference type="Pfam" id="PF15738">
    <property type="entry name" value="YafQ_toxin"/>
    <property type="match status" value="1"/>
</dbReference>
<evidence type="ECO:0000256" key="1">
    <source>
        <dbReference type="ARBA" id="ARBA00022649"/>
    </source>
</evidence>
<protein>
    <recommendedName>
        <fullName evidence="4">Plasmid stabilization system</fullName>
    </recommendedName>
</protein>
<dbReference type="AlphaFoldDB" id="A0A0G1ID30"/>
<dbReference type="SUPFAM" id="SSF143011">
    <property type="entry name" value="RelE-like"/>
    <property type="match status" value="1"/>
</dbReference>